<dbReference type="InParanoid" id="W3WSF0"/>
<dbReference type="GO" id="GO:0070072">
    <property type="term" value="P:vacuolar proton-transporting V-type ATPase complex assembly"/>
    <property type="evidence" value="ECO:0007669"/>
    <property type="project" value="InterPro"/>
</dbReference>
<dbReference type="Proteomes" id="UP000030651">
    <property type="component" value="Unassembled WGS sequence"/>
</dbReference>
<protein>
    <recommendedName>
        <fullName evidence="1">Vacuolar ATPase assembly protein VMA22</fullName>
    </recommendedName>
</protein>
<dbReference type="OMA" id="GQDCYDE"/>
<feature type="compositionally biased region" description="Basic and acidic residues" evidence="2">
    <location>
        <begin position="187"/>
        <end position="207"/>
    </location>
</feature>
<feature type="region of interest" description="Disordered" evidence="2">
    <location>
        <begin position="184"/>
        <end position="207"/>
    </location>
</feature>
<dbReference type="GeneID" id="19277185"/>
<evidence type="ECO:0000313" key="4">
    <source>
        <dbReference type="Proteomes" id="UP000030651"/>
    </source>
</evidence>
<gene>
    <name evidence="3" type="ORF">PFICI_12172</name>
</gene>
<dbReference type="GO" id="GO:1990871">
    <property type="term" value="C:Vma12-Vma22 assembly complex"/>
    <property type="evidence" value="ECO:0007669"/>
    <property type="project" value="TreeGrafter"/>
</dbReference>
<dbReference type="HOGENOM" id="CLU_057721_2_0_1"/>
<evidence type="ECO:0000313" key="3">
    <source>
        <dbReference type="EMBL" id="ETS76785.1"/>
    </source>
</evidence>
<accession>W3WSF0</accession>
<dbReference type="RefSeq" id="XP_007838944.1">
    <property type="nucleotide sequence ID" value="XM_007840753.1"/>
</dbReference>
<dbReference type="EMBL" id="KI912117">
    <property type="protein sequence ID" value="ETS76785.1"/>
    <property type="molecule type" value="Genomic_DNA"/>
</dbReference>
<name>W3WSF0_PESFW</name>
<dbReference type="AlphaFoldDB" id="W3WSF0"/>
<dbReference type="eggNOG" id="ENOG502S6WS">
    <property type="taxonomic scope" value="Eukaryota"/>
</dbReference>
<dbReference type="Pfam" id="PF21730">
    <property type="entry name" value="Vma22_CCDC115"/>
    <property type="match status" value="1"/>
</dbReference>
<dbReference type="PANTHER" id="PTHR31996:SF2">
    <property type="entry name" value="COILED-COIL DOMAIN-CONTAINING PROTEIN 115"/>
    <property type="match status" value="1"/>
</dbReference>
<proteinExistence type="predicted"/>
<dbReference type="STRING" id="1229662.W3WSF0"/>
<dbReference type="PANTHER" id="PTHR31996">
    <property type="entry name" value="COILED-COIL DOMAIN-CONTAINING PROTEIN 115"/>
    <property type="match status" value="1"/>
</dbReference>
<feature type="compositionally biased region" description="Basic and acidic residues" evidence="2">
    <location>
        <begin position="117"/>
        <end position="126"/>
    </location>
</feature>
<evidence type="ECO:0000256" key="1">
    <source>
        <dbReference type="ARBA" id="ARBA00093634"/>
    </source>
</evidence>
<reference evidence="4" key="1">
    <citation type="journal article" date="2015" name="BMC Genomics">
        <title>Genomic and transcriptomic analysis of the endophytic fungus Pestalotiopsis fici reveals its lifestyle and high potential for synthesis of natural products.</title>
        <authorList>
            <person name="Wang X."/>
            <person name="Zhang X."/>
            <person name="Liu L."/>
            <person name="Xiang M."/>
            <person name="Wang W."/>
            <person name="Sun X."/>
            <person name="Che Y."/>
            <person name="Guo L."/>
            <person name="Liu G."/>
            <person name="Guo L."/>
            <person name="Wang C."/>
            <person name="Yin W.B."/>
            <person name="Stadler M."/>
            <person name="Zhang X."/>
            <person name="Liu X."/>
        </authorList>
    </citation>
    <scope>NUCLEOTIDE SEQUENCE [LARGE SCALE GENOMIC DNA]</scope>
    <source>
        <strain evidence="4">W106-1 / CGMCC3.15140</strain>
    </source>
</reference>
<feature type="region of interest" description="Disordered" evidence="2">
    <location>
        <begin position="99"/>
        <end position="126"/>
    </location>
</feature>
<keyword evidence="4" id="KW-1185">Reference proteome</keyword>
<sequence>MGIDEIDTLLERYLLLLDEYTTLRANLNALQAGIYQNIARANFSAERGMRFGQNHYDDRVQASRKLEISLDDNGCAVFKVAGATLDQTAPQKCQTEAAAVGAQDPAQEETDANVSHNGKEPLVHEDKAPRRKNPLQWFGLLAPLPLRQAQAQNVKAVEDIIPRLVTVNAEMEQVEIAVRRARKKRGKAEATAKKHQEEVHRQEEATA</sequence>
<dbReference type="OrthoDB" id="408631at2759"/>
<dbReference type="KEGG" id="pfy:PFICI_12172"/>
<dbReference type="GO" id="GO:0051082">
    <property type="term" value="F:unfolded protein binding"/>
    <property type="evidence" value="ECO:0007669"/>
    <property type="project" value="TreeGrafter"/>
</dbReference>
<organism evidence="3 4">
    <name type="scientific">Pestalotiopsis fici (strain W106-1 / CGMCC3.15140)</name>
    <dbReference type="NCBI Taxonomy" id="1229662"/>
    <lineage>
        <taxon>Eukaryota</taxon>
        <taxon>Fungi</taxon>
        <taxon>Dikarya</taxon>
        <taxon>Ascomycota</taxon>
        <taxon>Pezizomycotina</taxon>
        <taxon>Sordariomycetes</taxon>
        <taxon>Xylariomycetidae</taxon>
        <taxon>Amphisphaeriales</taxon>
        <taxon>Sporocadaceae</taxon>
        <taxon>Pestalotiopsis</taxon>
    </lineage>
</organism>
<evidence type="ECO:0000256" key="2">
    <source>
        <dbReference type="SAM" id="MobiDB-lite"/>
    </source>
</evidence>
<dbReference type="InterPro" id="IPR040357">
    <property type="entry name" value="Vma22/CCDC115"/>
</dbReference>